<comment type="caution">
    <text evidence="1">The sequence shown here is derived from an EMBL/GenBank/DDBJ whole genome shotgun (WGS) entry which is preliminary data.</text>
</comment>
<name>A0A8H5C122_9AGAR</name>
<organism evidence="1 2">
    <name type="scientific">Ephemerocybe angulata</name>
    <dbReference type="NCBI Taxonomy" id="980116"/>
    <lineage>
        <taxon>Eukaryota</taxon>
        <taxon>Fungi</taxon>
        <taxon>Dikarya</taxon>
        <taxon>Basidiomycota</taxon>
        <taxon>Agaricomycotina</taxon>
        <taxon>Agaricomycetes</taxon>
        <taxon>Agaricomycetidae</taxon>
        <taxon>Agaricales</taxon>
        <taxon>Agaricineae</taxon>
        <taxon>Psathyrellaceae</taxon>
        <taxon>Ephemerocybe</taxon>
    </lineage>
</organism>
<evidence type="ECO:0000313" key="1">
    <source>
        <dbReference type="EMBL" id="KAF5332874.1"/>
    </source>
</evidence>
<dbReference type="OrthoDB" id="3543113at2759"/>
<protein>
    <recommendedName>
        <fullName evidence="3">F-box domain-containing protein</fullName>
    </recommendedName>
</protein>
<evidence type="ECO:0008006" key="3">
    <source>
        <dbReference type="Google" id="ProtNLM"/>
    </source>
</evidence>
<keyword evidence="2" id="KW-1185">Reference proteome</keyword>
<proteinExistence type="predicted"/>
<dbReference type="Gene3D" id="3.80.10.10">
    <property type="entry name" value="Ribonuclease Inhibitor"/>
    <property type="match status" value="1"/>
</dbReference>
<dbReference type="EMBL" id="JAACJK010000110">
    <property type="protein sequence ID" value="KAF5332874.1"/>
    <property type="molecule type" value="Genomic_DNA"/>
</dbReference>
<reference evidence="1 2" key="1">
    <citation type="journal article" date="2020" name="ISME J.">
        <title>Uncovering the hidden diversity of litter-decomposition mechanisms in mushroom-forming fungi.</title>
        <authorList>
            <person name="Floudas D."/>
            <person name="Bentzer J."/>
            <person name="Ahren D."/>
            <person name="Johansson T."/>
            <person name="Persson P."/>
            <person name="Tunlid A."/>
        </authorList>
    </citation>
    <scope>NUCLEOTIDE SEQUENCE [LARGE SCALE GENOMIC DNA]</scope>
    <source>
        <strain evidence="1 2">CBS 175.51</strain>
    </source>
</reference>
<accession>A0A8H5C122</accession>
<dbReference type="AlphaFoldDB" id="A0A8H5C122"/>
<gene>
    <name evidence="1" type="ORF">D9611_005373</name>
</gene>
<dbReference type="Proteomes" id="UP000541558">
    <property type="component" value="Unassembled WGS sequence"/>
</dbReference>
<sequence>MERCLQIPEVLHSICEELNPPDALSMALTSRALLEPGLDSVWYEIKSFDPLISCLPDDLWHVKQVTSREPSSPNISTILFVQKTIRPEHLRRYLTFYAPRIRSFELHTRHCKKLLSMTSWQALQLATDHQPGVLSPSIKECTIYWVSFWMIRRMMGKYEVDIAPYMSLFFGSNVATFILSLEEVSENEDPLCAASVALMGKRFPHVRDLTFDIPRHRWSLEVAHDFFASSSWNYLQVLSLQHATPRVIRQLATFPCLRSIHIYDTGGERHPDWDAPLPSHRTSGEAGFSALCELDVTLDKITDAIHFLRLMSPSNKLKNLQCCSYAEGCTSQECQSVIEVIRDHCNPLALESVVLLAPEGGYIEGIERIDLAPEDFVDISPLYGFSSLQSLDIHFEGSVQFTQDHFPKISRAWPNLRRLDLCTRFSNPDRMPSVNHHGLLQLLQACPSINSLGLRIDTTQLTPKEKAPVPATFPLKYLYLGDSPICSPSLVIDFLRTHFPSLTSLDTHYIKHANEPQETLLDRRWKVVEETWKELPGLRN</sequence>
<evidence type="ECO:0000313" key="2">
    <source>
        <dbReference type="Proteomes" id="UP000541558"/>
    </source>
</evidence>
<dbReference type="SUPFAM" id="SSF52047">
    <property type="entry name" value="RNI-like"/>
    <property type="match status" value="1"/>
</dbReference>
<dbReference type="InterPro" id="IPR032675">
    <property type="entry name" value="LRR_dom_sf"/>
</dbReference>